<evidence type="ECO:0000256" key="1">
    <source>
        <dbReference type="SAM" id="Phobius"/>
    </source>
</evidence>
<keyword evidence="1" id="KW-1133">Transmembrane helix</keyword>
<dbReference type="PANTHER" id="PTHR38450">
    <property type="entry name" value="STAGE V SPORULATION PROTEIN AC-RELATED"/>
    <property type="match status" value="1"/>
</dbReference>
<feature type="transmembrane region" description="Helical" evidence="1">
    <location>
        <begin position="60"/>
        <end position="78"/>
    </location>
</feature>
<dbReference type="RefSeq" id="WP_183251246.1">
    <property type="nucleotide sequence ID" value="NZ_JACHEP010000001.1"/>
</dbReference>
<reference evidence="2 3" key="1">
    <citation type="submission" date="2020-08" db="EMBL/GenBank/DDBJ databases">
        <title>Genomic Encyclopedia of Type Strains, Phase IV (KMG-IV): sequencing the most valuable type-strain genomes for metagenomic binning, comparative biology and taxonomic classification.</title>
        <authorList>
            <person name="Goeker M."/>
        </authorList>
    </citation>
    <scope>NUCLEOTIDE SEQUENCE [LARGE SCALE GENOMIC DNA]</scope>
    <source>
        <strain evidence="2 3">DSM 16325</strain>
    </source>
</reference>
<protein>
    <submittedName>
        <fullName evidence="2">Stage V sporulation protein AE</fullName>
    </submittedName>
</protein>
<dbReference type="PANTHER" id="PTHR38450:SF2">
    <property type="entry name" value="STAGE V SPORULATION PROTEIN AEB"/>
    <property type="match status" value="1"/>
</dbReference>
<dbReference type="InterPro" id="IPR005562">
    <property type="entry name" value="SpoVA"/>
</dbReference>
<keyword evidence="1" id="KW-0812">Transmembrane</keyword>
<evidence type="ECO:0000313" key="2">
    <source>
        <dbReference type="EMBL" id="MBB5323497.1"/>
    </source>
</evidence>
<feature type="transmembrane region" description="Helical" evidence="1">
    <location>
        <begin position="29"/>
        <end position="48"/>
    </location>
</feature>
<dbReference type="Pfam" id="PF03862">
    <property type="entry name" value="SpoVAC_SpoVAEB"/>
    <property type="match status" value="1"/>
</dbReference>
<dbReference type="EMBL" id="JACHEP010000001">
    <property type="protein sequence ID" value="MBB5323497.1"/>
    <property type="molecule type" value="Genomic_DNA"/>
</dbReference>
<keyword evidence="3" id="KW-1185">Reference proteome</keyword>
<comment type="caution">
    <text evidence="2">The sequence shown here is derived from an EMBL/GenBank/DDBJ whole genome shotgun (WGS) entry which is preliminary data.</text>
</comment>
<feature type="transmembrane region" description="Helical" evidence="1">
    <location>
        <begin position="90"/>
        <end position="112"/>
    </location>
</feature>
<keyword evidence="1" id="KW-0472">Membrane</keyword>
<sequence length="116" mass="12378">MEYWIAFLVGGFVCGIAQLMIDRTNFSQIHVIAGLVSAGAILGALGWYDRLVDIAGAGALLPMSGFGFLLVKGIWSYGAEHGWMGIGTGIFQFVGLELSFAIVLSFFTALICKPRG</sequence>
<accession>A0A7W8IPJ8</accession>
<organism evidence="2 3">
    <name type="scientific">Anoxybacteroides tepidamans</name>
    <dbReference type="NCBI Taxonomy" id="265948"/>
    <lineage>
        <taxon>Bacteria</taxon>
        <taxon>Bacillati</taxon>
        <taxon>Bacillota</taxon>
        <taxon>Bacilli</taxon>
        <taxon>Bacillales</taxon>
        <taxon>Anoxybacillaceae</taxon>
        <taxon>Anoxybacteroides</taxon>
    </lineage>
</organism>
<evidence type="ECO:0000313" key="3">
    <source>
        <dbReference type="Proteomes" id="UP000520011"/>
    </source>
</evidence>
<name>A0A7W8IPJ8_9BACL</name>
<gene>
    <name evidence="2" type="ORF">HNQ34_000574</name>
</gene>
<proteinExistence type="predicted"/>
<dbReference type="Proteomes" id="UP000520011">
    <property type="component" value="Unassembled WGS sequence"/>
</dbReference>
<dbReference type="AlphaFoldDB" id="A0A7W8IPJ8"/>